<dbReference type="InterPro" id="IPR032675">
    <property type="entry name" value="LRR_dom_sf"/>
</dbReference>
<keyword evidence="3 10" id="KW-0812">Transmembrane</keyword>
<evidence type="ECO:0000256" key="3">
    <source>
        <dbReference type="ARBA" id="ARBA00022692"/>
    </source>
</evidence>
<evidence type="ECO:0000256" key="9">
    <source>
        <dbReference type="ARBA" id="ARBA00023180"/>
    </source>
</evidence>
<dbReference type="Proteomes" id="UP001341840">
    <property type="component" value="Unassembled WGS sequence"/>
</dbReference>
<feature type="domain" description="Leucine-rich repeat-containing N-terminal plant-type" evidence="11">
    <location>
        <begin position="347"/>
        <end position="373"/>
    </location>
</feature>
<feature type="transmembrane region" description="Helical" evidence="10">
    <location>
        <begin position="12"/>
        <end position="30"/>
    </location>
</feature>
<evidence type="ECO:0000256" key="2">
    <source>
        <dbReference type="ARBA" id="ARBA00022614"/>
    </source>
</evidence>
<dbReference type="InterPro" id="IPR013210">
    <property type="entry name" value="LRR_N_plant-typ"/>
</dbReference>
<keyword evidence="6 10" id="KW-1133">Transmembrane helix</keyword>
<evidence type="ECO:0000256" key="6">
    <source>
        <dbReference type="ARBA" id="ARBA00022989"/>
    </source>
</evidence>
<evidence type="ECO:0000256" key="8">
    <source>
        <dbReference type="ARBA" id="ARBA00023170"/>
    </source>
</evidence>
<feature type="domain" description="Leucine-rich repeat-containing N-terminal plant-type" evidence="11">
    <location>
        <begin position="38"/>
        <end position="74"/>
    </location>
</feature>
<evidence type="ECO:0000313" key="12">
    <source>
        <dbReference type="EMBL" id="MED6160459.1"/>
    </source>
</evidence>
<keyword evidence="7 10" id="KW-0472">Membrane</keyword>
<dbReference type="Pfam" id="PF13855">
    <property type="entry name" value="LRR_8"/>
    <property type="match status" value="2"/>
</dbReference>
<gene>
    <name evidence="12" type="ORF">PIB30_051638</name>
</gene>
<evidence type="ECO:0000256" key="4">
    <source>
        <dbReference type="ARBA" id="ARBA00022729"/>
    </source>
</evidence>
<dbReference type="SUPFAM" id="SSF52058">
    <property type="entry name" value="L domain-like"/>
    <property type="match status" value="2"/>
</dbReference>
<evidence type="ECO:0000259" key="11">
    <source>
        <dbReference type="Pfam" id="PF08263"/>
    </source>
</evidence>
<keyword evidence="9" id="KW-0325">Glycoprotein</keyword>
<sequence>MAQPQPTLKSITLVGYAAFIFFFFFIRVMSNNNDGISNEEASYLLKLRDALHNLPSNWFHNNPSMCSWTGVVCSSSQGPNSRYVEKISLTSMELKGTVPSGLNESLVFLTYLNLANNSLSGPLPSLASLSSLQYVDLSSNNFTSIPHACFQGLYSLEELALNDNTNLPRWTFPTDLNISSRLNYLQLSATNLMGSLPDTFDSFPILELLYLFGNYLTGVLPKSFEQLVRLKILVLSGQKENHKFSGTIEALSSMPLLSAVDLEGNSFGGSLPDLSNHIYLEALLIANNQLTGVVPPSLFQGSHIKRVTLENNLFQGPFPLFNKTMLDVSLGGTGFCLDHPGPCDHRVNTLLQVAEAFGYPFLLAKSWQGNNPCQGSIPESLTTLQHLKILDVSNNNLSGNIPPFSDKIKLITSGNAFLGKSQTQPTVSDNRPSAPAPKTLFSSTSIVGISIAGVGVIVIFVVAIAYNHKKRFNLVQWITLKKETSLDHQIEELIKSYGTSTPMRYTYAEVKQMTNSFHEKLGQGGYSIVYKASLNDGRQYCGNVDNFNTKSIL</sequence>
<dbReference type="InterPro" id="IPR001611">
    <property type="entry name" value="Leu-rich_rpt"/>
</dbReference>
<keyword evidence="8" id="KW-0675">Receptor</keyword>
<dbReference type="PROSITE" id="PS51450">
    <property type="entry name" value="LRR"/>
    <property type="match status" value="1"/>
</dbReference>
<keyword evidence="4" id="KW-0732">Signal</keyword>
<accession>A0ABU6UHD7</accession>
<name>A0ABU6UHD7_9FABA</name>
<keyword evidence="5" id="KW-0677">Repeat</keyword>
<dbReference type="SMART" id="SM00369">
    <property type="entry name" value="LRR_TYP"/>
    <property type="match status" value="4"/>
</dbReference>
<dbReference type="Pfam" id="PF00560">
    <property type="entry name" value="LRR_1"/>
    <property type="match status" value="1"/>
</dbReference>
<dbReference type="EMBL" id="JASCZI010121196">
    <property type="protein sequence ID" value="MED6160459.1"/>
    <property type="molecule type" value="Genomic_DNA"/>
</dbReference>
<dbReference type="PANTHER" id="PTHR47986:SF10">
    <property type="entry name" value="RECEPTOR-LIKE KINASE TMK4"/>
    <property type="match status" value="1"/>
</dbReference>
<dbReference type="Gene3D" id="3.30.200.20">
    <property type="entry name" value="Phosphorylase Kinase, domain 1"/>
    <property type="match status" value="1"/>
</dbReference>
<dbReference type="InterPro" id="IPR003591">
    <property type="entry name" value="Leu-rich_rpt_typical-subtyp"/>
</dbReference>
<dbReference type="Gene3D" id="3.80.10.10">
    <property type="entry name" value="Ribonuclease Inhibitor"/>
    <property type="match status" value="2"/>
</dbReference>
<feature type="transmembrane region" description="Helical" evidence="10">
    <location>
        <begin position="440"/>
        <end position="466"/>
    </location>
</feature>
<organism evidence="12 13">
    <name type="scientific">Stylosanthes scabra</name>
    <dbReference type="NCBI Taxonomy" id="79078"/>
    <lineage>
        <taxon>Eukaryota</taxon>
        <taxon>Viridiplantae</taxon>
        <taxon>Streptophyta</taxon>
        <taxon>Embryophyta</taxon>
        <taxon>Tracheophyta</taxon>
        <taxon>Spermatophyta</taxon>
        <taxon>Magnoliopsida</taxon>
        <taxon>eudicotyledons</taxon>
        <taxon>Gunneridae</taxon>
        <taxon>Pentapetalae</taxon>
        <taxon>rosids</taxon>
        <taxon>fabids</taxon>
        <taxon>Fabales</taxon>
        <taxon>Fabaceae</taxon>
        <taxon>Papilionoideae</taxon>
        <taxon>50 kb inversion clade</taxon>
        <taxon>dalbergioids sensu lato</taxon>
        <taxon>Dalbergieae</taxon>
        <taxon>Pterocarpus clade</taxon>
        <taxon>Stylosanthes</taxon>
    </lineage>
</organism>
<comment type="caution">
    <text evidence="12">The sequence shown here is derived from an EMBL/GenBank/DDBJ whole genome shotgun (WGS) entry which is preliminary data.</text>
</comment>
<dbReference type="Pfam" id="PF08263">
    <property type="entry name" value="LRRNT_2"/>
    <property type="match status" value="2"/>
</dbReference>
<dbReference type="InterPro" id="IPR052422">
    <property type="entry name" value="Auxin_Ser/Thr_Kinase"/>
</dbReference>
<dbReference type="PANTHER" id="PTHR47986">
    <property type="entry name" value="OSJNBA0070M12.3 PROTEIN"/>
    <property type="match status" value="1"/>
</dbReference>
<evidence type="ECO:0000313" key="13">
    <source>
        <dbReference type="Proteomes" id="UP001341840"/>
    </source>
</evidence>
<keyword evidence="13" id="KW-1185">Reference proteome</keyword>
<evidence type="ECO:0000256" key="5">
    <source>
        <dbReference type="ARBA" id="ARBA00022737"/>
    </source>
</evidence>
<evidence type="ECO:0000256" key="7">
    <source>
        <dbReference type="ARBA" id="ARBA00023136"/>
    </source>
</evidence>
<protein>
    <recommendedName>
        <fullName evidence="11">Leucine-rich repeat-containing N-terminal plant-type domain-containing protein</fullName>
    </recommendedName>
</protein>
<proteinExistence type="predicted"/>
<comment type="subcellular location">
    <subcellularLocation>
        <location evidence="1">Membrane</location>
        <topology evidence="1">Single-pass membrane protein</topology>
    </subcellularLocation>
</comment>
<evidence type="ECO:0000256" key="10">
    <source>
        <dbReference type="SAM" id="Phobius"/>
    </source>
</evidence>
<keyword evidence="2" id="KW-0433">Leucine-rich repeat</keyword>
<reference evidence="12 13" key="1">
    <citation type="journal article" date="2023" name="Plants (Basel)">
        <title>Bridging the Gap: Combining Genomics and Transcriptomics Approaches to Understand Stylosanthes scabra, an Orphan Legume from the Brazilian Caatinga.</title>
        <authorList>
            <person name="Ferreira-Neto J.R.C."/>
            <person name="da Silva M.D."/>
            <person name="Binneck E."/>
            <person name="de Melo N.F."/>
            <person name="da Silva R.H."/>
            <person name="de Melo A.L.T.M."/>
            <person name="Pandolfi V."/>
            <person name="Bustamante F.O."/>
            <person name="Brasileiro-Vidal A.C."/>
            <person name="Benko-Iseppon A.M."/>
        </authorList>
    </citation>
    <scope>NUCLEOTIDE SEQUENCE [LARGE SCALE GENOMIC DNA]</scope>
    <source>
        <tissue evidence="12">Leaves</tissue>
    </source>
</reference>
<evidence type="ECO:0000256" key="1">
    <source>
        <dbReference type="ARBA" id="ARBA00004167"/>
    </source>
</evidence>